<name>A0ABM1C0Z3_LIMPO</name>
<proteinExistence type="predicted"/>
<keyword evidence="1" id="KW-1185">Reference proteome</keyword>
<sequence length="196" mass="21751">MYFDLLTLLYAVERQSQKQCGPQMGCVQSLRECQCVVFQAALDFVYIYTNVLSDHASDEKAVNKTGSGAAETFFNLMTILPESLNPYSIRTPGQIDFPVPVLPSLSLSVQDTNCSKMSFTDNRRFSLGGASPPSKRKSTTGKELSVTEVVDRFRRILVRASDFVIYRDADIALSPKEKSFTRGLLQCTIQGVVTVL</sequence>
<organism evidence="1 2">
    <name type="scientific">Limulus polyphemus</name>
    <name type="common">Atlantic horseshoe crab</name>
    <dbReference type="NCBI Taxonomy" id="6850"/>
    <lineage>
        <taxon>Eukaryota</taxon>
        <taxon>Metazoa</taxon>
        <taxon>Ecdysozoa</taxon>
        <taxon>Arthropoda</taxon>
        <taxon>Chelicerata</taxon>
        <taxon>Merostomata</taxon>
        <taxon>Xiphosura</taxon>
        <taxon>Limulidae</taxon>
        <taxon>Limulus</taxon>
    </lineage>
</organism>
<dbReference type="GeneID" id="106476217"/>
<evidence type="ECO:0000313" key="1">
    <source>
        <dbReference type="Proteomes" id="UP000694941"/>
    </source>
</evidence>
<gene>
    <name evidence="2" type="primary">LOC106476217</name>
</gene>
<evidence type="ECO:0000313" key="2">
    <source>
        <dbReference type="RefSeq" id="XP_013792337.2"/>
    </source>
</evidence>
<dbReference type="Proteomes" id="UP000694941">
    <property type="component" value="Unplaced"/>
</dbReference>
<reference evidence="2" key="1">
    <citation type="submission" date="2025-08" db="UniProtKB">
        <authorList>
            <consortium name="RefSeq"/>
        </authorList>
    </citation>
    <scope>IDENTIFICATION</scope>
    <source>
        <tissue evidence="2">Muscle</tissue>
    </source>
</reference>
<protein>
    <submittedName>
        <fullName evidence="2">Uncharacterized protein LOC106476217</fullName>
    </submittedName>
</protein>
<dbReference type="RefSeq" id="XP_013792337.2">
    <property type="nucleotide sequence ID" value="XM_013936883.2"/>
</dbReference>
<feature type="non-terminal residue" evidence="2">
    <location>
        <position position="196"/>
    </location>
</feature>
<accession>A0ABM1C0Z3</accession>